<name>G0UTZ4_TRYCI</name>
<dbReference type="AlphaFoldDB" id="G0UTZ4"/>
<organism evidence="1">
    <name type="scientific">Trypanosoma congolense (strain IL3000)</name>
    <dbReference type="NCBI Taxonomy" id="1068625"/>
    <lineage>
        <taxon>Eukaryota</taxon>
        <taxon>Discoba</taxon>
        <taxon>Euglenozoa</taxon>
        <taxon>Kinetoplastea</taxon>
        <taxon>Metakinetoplastina</taxon>
        <taxon>Trypanosomatida</taxon>
        <taxon>Trypanosomatidae</taxon>
        <taxon>Trypanosoma</taxon>
        <taxon>Nannomonas</taxon>
    </lineage>
</organism>
<protein>
    <submittedName>
        <fullName evidence="1">Uncharacterized protein TCIL3000_9_2550</fullName>
    </submittedName>
</protein>
<proteinExistence type="predicted"/>
<dbReference type="EMBL" id="HE575322">
    <property type="protein sequence ID" value="CCC92858.1"/>
    <property type="molecule type" value="Genomic_DNA"/>
</dbReference>
<reference evidence="1" key="1">
    <citation type="journal article" date="2012" name="Proc. Natl. Acad. Sci. U.S.A.">
        <title>Antigenic diversity is generated by distinct evolutionary mechanisms in African trypanosome species.</title>
        <authorList>
            <person name="Jackson A.P."/>
            <person name="Berry A."/>
            <person name="Aslett M."/>
            <person name="Allison H.C."/>
            <person name="Burton P."/>
            <person name="Vavrova-Anderson J."/>
            <person name="Brown R."/>
            <person name="Browne H."/>
            <person name="Corton N."/>
            <person name="Hauser H."/>
            <person name="Gamble J."/>
            <person name="Gilderthorp R."/>
            <person name="Marcello L."/>
            <person name="McQuillan J."/>
            <person name="Otto T.D."/>
            <person name="Quail M.A."/>
            <person name="Sanders M.J."/>
            <person name="van Tonder A."/>
            <person name="Ginger M.L."/>
            <person name="Field M.C."/>
            <person name="Barry J.D."/>
            <person name="Hertz-Fowler C."/>
            <person name="Berriman M."/>
        </authorList>
    </citation>
    <scope>NUCLEOTIDE SEQUENCE</scope>
    <source>
        <strain evidence="1">IL3000</strain>
    </source>
</reference>
<sequence length="254" mass="28117">MDCRSMLKYFSGGAVHFYQKGYDYRVPLVFSDCRPSLILEVSVESPLQVCFVLSTVDTRSIPDHVCGDDSRCEYPPMMLSLTSPHDQGGGQHRVILNSSINAAQPSSDEWTFVRAREIGMVCTLTPEKSPYFLIPRMVELEDTMSGSTAWFTRLNGEVHPSHFSNRAKRGASGAGPNADAAEVPVVLGVRCPSSVGTSDNSNVRIAFKRLSESNVVFENFPRFPTDTTPLEGVFFQRRTLPRGQVNEALGSHMF</sequence>
<dbReference type="VEuPathDB" id="TriTrypDB:TcIL3000_9_2550"/>
<evidence type="ECO:0000313" key="1">
    <source>
        <dbReference type="EMBL" id="CCC92858.1"/>
    </source>
</evidence>
<accession>G0UTZ4</accession>
<gene>
    <name evidence="1" type="ORF">TCIL3000_9_2550</name>
</gene>